<dbReference type="PANTHER" id="PTHR33164:SF101">
    <property type="entry name" value="TRANSCRIPTIONAL REPRESSOR MPRA"/>
    <property type="match status" value="1"/>
</dbReference>
<evidence type="ECO:0000313" key="2">
    <source>
        <dbReference type="EMBL" id="TWT39329.1"/>
    </source>
</evidence>
<proteinExistence type="predicted"/>
<dbReference type="EMBL" id="SJPF01000001">
    <property type="protein sequence ID" value="TWT39329.1"/>
    <property type="molecule type" value="Genomic_DNA"/>
</dbReference>
<dbReference type="SMART" id="SM00347">
    <property type="entry name" value="HTH_MARR"/>
    <property type="match status" value="1"/>
</dbReference>
<dbReference type="PRINTS" id="PR00598">
    <property type="entry name" value="HTHMARR"/>
</dbReference>
<dbReference type="InterPro" id="IPR036388">
    <property type="entry name" value="WH-like_DNA-bd_sf"/>
</dbReference>
<dbReference type="InterPro" id="IPR036390">
    <property type="entry name" value="WH_DNA-bd_sf"/>
</dbReference>
<dbReference type="PROSITE" id="PS50995">
    <property type="entry name" value="HTH_MARR_2"/>
    <property type="match status" value="1"/>
</dbReference>
<evidence type="ECO:0000313" key="3">
    <source>
        <dbReference type="Proteomes" id="UP000318878"/>
    </source>
</evidence>
<dbReference type="GO" id="GO:0006950">
    <property type="term" value="P:response to stress"/>
    <property type="evidence" value="ECO:0007669"/>
    <property type="project" value="TreeGrafter"/>
</dbReference>
<dbReference type="InterPro" id="IPR039422">
    <property type="entry name" value="MarR/SlyA-like"/>
</dbReference>
<dbReference type="SUPFAM" id="SSF46785">
    <property type="entry name" value="Winged helix' DNA-binding domain"/>
    <property type="match status" value="1"/>
</dbReference>
<gene>
    <name evidence="2" type="primary">mhqR_2</name>
    <name evidence="2" type="ORF">Enr8_10270</name>
</gene>
<dbReference type="Proteomes" id="UP000318878">
    <property type="component" value="Unassembled WGS sequence"/>
</dbReference>
<dbReference type="PANTHER" id="PTHR33164">
    <property type="entry name" value="TRANSCRIPTIONAL REGULATOR, MARR FAMILY"/>
    <property type="match status" value="1"/>
</dbReference>
<protein>
    <submittedName>
        <fullName evidence="2">HTH-type transcriptional regulator MhqR</fullName>
    </submittedName>
</protein>
<accession>A0A5C5VNL2</accession>
<dbReference type="AlphaFoldDB" id="A0A5C5VNL2"/>
<organism evidence="2 3">
    <name type="scientific">Blastopirellula retiformator</name>
    <dbReference type="NCBI Taxonomy" id="2527970"/>
    <lineage>
        <taxon>Bacteria</taxon>
        <taxon>Pseudomonadati</taxon>
        <taxon>Planctomycetota</taxon>
        <taxon>Planctomycetia</taxon>
        <taxon>Pirellulales</taxon>
        <taxon>Pirellulaceae</taxon>
        <taxon>Blastopirellula</taxon>
    </lineage>
</organism>
<sequence>MESGLAAEIGKRKPFESLRQEAFLNLVRTHEQLASEVTRLLKQHSLSDAQYNALRILRGEGEPMQTYQIAQRMITAQTDISRLVDRLEASELVERERSADDRRVVWVSLTSKGKAVLKQLDKPLSELHETQFAGFSDQQLRTLSKLLFRARQSEAKDNSE</sequence>
<dbReference type="Gene3D" id="1.10.10.10">
    <property type="entry name" value="Winged helix-like DNA-binding domain superfamily/Winged helix DNA-binding domain"/>
    <property type="match status" value="1"/>
</dbReference>
<dbReference type="InterPro" id="IPR000835">
    <property type="entry name" value="HTH_MarR-typ"/>
</dbReference>
<reference evidence="2 3" key="1">
    <citation type="submission" date="2019-02" db="EMBL/GenBank/DDBJ databases">
        <title>Deep-cultivation of Planctomycetes and their phenomic and genomic characterization uncovers novel biology.</title>
        <authorList>
            <person name="Wiegand S."/>
            <person name="Jogler M."/>
            <person name="Boedeker C."/>
            <person name="Pinto D."/>
            <person name="Vollmers J."/>
            <person name="Rivas-Marin E."/>
            <person name="Kohn T."/>
            <person name="Peeters S.H."/>
            <person name="Heuer A."/>
            <person name="Rast P."/>
            <person name="Oberbeckmann S."/>
            <person name="Bunk B."/>
            <person name="Jeske O."/>
            <person name="Meyerdierks A."/>
            <person name="Storesund J.E."/>
            <person name="Kallscheuer N."/>
            <person name="Luecker S."/>
            <person name="Lage O.M."/>
            <person name="Pohl T."/>
            <person name="Merkel B.J."/>
            <person name="Hornburger P."/>
            <person name="Mueller R.-W."/>
            <person name="Bruemmer F."/>
            <person name="Labrenz M."/>
            <person name="Spormann A.M."/>
            <person name="Op Den Camp H."/>
            <person name="Overmann J."/>
            <person name="Amann R."/>
            <person name="Jetten M.S.M."/>
            <person name="Mascher T."/>
            <person name="Medema M.H."/>
            <person name="Devos D.P."/>
            <person name="Kaster A.-K."/>
            <person name="Ovreas L."/>
            <person name="Rohde M."/>
            <person name="Galperin M.Y."/>
            <person name="Jogler C."/>
        </authorList>
    </citation>
    <scope>NUCLEOTIDE SEQUENCE [LARGE SCALE GENOMIC DNA]</scope>
    <source>
        <strain evidence="2 3">Enr8</strain>
    </source>
</reference>
<evidence type="ECO:0000259" key="1">
    <source>
        <dbReference type="PROSITE" id="PS50995"/>
    </source>
</evidence>
<dbReference type="OrthoDB" id="9799747at2"/>
<name>A0A5C5VNL2_9BACT</name>
<dbReference type="Pfam" id="PF01047">
    <property type="entry name" value="MarR"/>
    <property type="match status" value="1"/>
</dbReference>
<comment type="caution">
    <text evidence="2">The sequence shown here is derived from an EMBL/GenBank/DDBJ whole genome shotgun (WGS) entry which is preliminary data.</text>
</comment>
<keyword evidence="3" id="KW-1185">Reference proteome</keyword>
<feature type="domain" description="HTH marR-type" evidence="1">
    <location>
        <begin position="19"/>
        <end position="152"/>
    </location>
</feature>
<dbReference type="GO" id="GO:0003700">
    <property type="term" value="F:DNA-binding transcription factor activity"/>
    <property type="evidence" value="ECO:0007669"/>
    <property type="project" value="InterPro"/>
</dbReference>